<evidence type="ECO:0000256" key="3">
    <source>
        <dbReference type="ARBA" id="ARBA00022448"/>
    </source>
</evidence>
<comment type="function">
    <text evidence="14 17">Subunits I and II form the functional core of the enzyme complex. Electrons originating in cytochrome c are transferred via heme a and Cu(A) to the binuclear center formed by heme a3 and Cu(B).</text>
</comment>
<keyword evidence="23" id="KW-1185">Reference proteome</keyword>
<evidence type="ECO:0000256" key="5">
    <source>
        <dbReference type="ARBA" id="ARBA00022660"/>
    </source>
</evidence>
<dbReference type="GO" id="GO:0004129">
    <property type="term" value="F:cytochrome-c oxidase activity"/>
    <property type="evidence" value="ECO:0007669"/>
    <property type="project" value="UniProtKB-EC"/>
</dbReference>
<comment type="subcellular location">
    <subcellularLocation>
        <location evidence="16">Cell membrane</location>
        <topology evidence="16">Multi-pass membrane protein</topology>
    </subcellularLocation>
    <subcellularLocation>
        <location evidence="1">Membrane</location>
        <topology evidence="1">Multi-pass membrane protein</topology>
    </subcellularLocation>
</comment>
<dbReference type="EC" id="7.1.1.9" evidence="17"/>
<dbReference type="Gene3D" id="1.10.287.90">
    <property type="match status" value="1"/>
</dbReference>
<evidence type="ECO:0000256" key="8">
    <source>
        <dbReference type="ARBA" id="ARBA00022967"/>
    </source>
</evidence>
<dbReference type="SUPFAM" id="SSF81464">
    <property type="entry name" value="Cytochrome c oxidase subunit II-like, transmembrane region"/>
    <property type="match status" value="1"/>
</dbReference>
<evidence type="ECO:0000256" key="12">
    <source>
        <dbReference type="ARBA" id="ARBA00023008"/>
    </source>
</evidence>
<dbReference type="GO" id="GO:0042773">
    <property type="term" value="P:ATP synthesis coupled electron transport"/>
    <property type="evidence" value="ECO:0007669"/>
    <property type="project" value="TreeGrafter"/>
</dbReference>
<accession>A0A1L6MZ70</accession>
<sequence length="311" mass="35574">MPSQLSSYAAEVDDLYFFIFWLSVVLFALIMGLLFYFVWKYRCRPGVEAVPTGHNMLLEMSWMIAPLFILVVLFHWGFRTYLKLAVVPPDAIEVRVRAFQWGWDFEYPNGAHSEELKVPVSKPIKLIISSADVIHSLFIPELRIKKDAVPGMYTALWFDANEIKETDVFCAEYCGGRGVGDKVSGHWSMLTKLKVLPQSDYEQFLRDSVVPKLGETPAQWGARLYETKNCKQCHSLDGSEAAGPTWKNIWNRHEVLNNGEQVVVEENYVRESILKPQAKIVKGFGPVMPTYQGILQDQEIDAIIEFMKTLK</sequence>
<keyword evidence="7 15" id="KW-0479">Metal-binding</keyword>
<dbReference type="InterPro" id="IPR036909">
    <property type="entry name" value="Cyt_c-like_dom_sf"/>
</dbReference>
<dbReference type="NCBIfam" id="TIGR02866">
    <property type="entry name" value="CoxB"/>
    <property type="match status" value="1"/>
</dbReference>
<reference evidence="22 23" key="1">
    <citation type="submission" date="2016-08" db="EMBL/GenBank/DDBJ databases">
        <title>Identification and validation of antigenic proteins from Pajaroellobacter abortibovis using de-novo genome sequence assembly and reverse vaccinology.</title>
        <authorList>
            <person name="Welly B.T."/>
            <person name="Miller M.R."/>
            <person name="Stott J.L."/>
            <person name="Blanchard M.T."/>
            <person name="Islas-Trejo A.D."/>
            <person name="O'Rourke S.M."/>
            <person name="Young A.E."/>
            <person name="Medrano J.F."/>
            <person name="Van Eenennaam A.L."/>
        </authorList>
    </citation>
    <scope>NUCLEOTIDE SEQUENCE [LARGE SCALE GENOMIC DNA]</scope>
    <source>
        <strain evidence="22 23">BTF92-0548A/99-0131</strain>
    </source>
</reference>
<evidence type="ECO:0000256" key="18">
    <source>
        <dbReference type="SAM" id="Phobius"/>
    </source>
</evidence>
<keyword evidence="13 18" id="KW-0472">Membrane</keyword>
<feature type="transmembrane region" description="Helical" evidence="18">
    <location>
        <begin position="60"/>
        <end position="78"/>
    </location>
</feature>
<keyword evidence="3 16" id="KW-0813">Transport</keyword>
<dbReference type="SUPFAM" id="SSF49503">
    <property type="entry name" value="Cupredoxins"/>
    <property type="match status" value="1"/>
</dbReference>
<feature type="transmembrane region" description="Helical" evidence="18">
    <location>
        <begin position="15"/>
        <end position="39"/>
    </location>
</feature>
<evidence type="ECO:0000259" key="19">
    <source>
        <dbReference type="PROSITE" id="PS50857"/>
    </source>
</evidence>
<feature type="domain" description="Cytochrome oxidase subunit II transmembrane region profile" evidence="20">
    <location>
        <begin position="1"/>
        <end position="88"/>
    </location>
</feature>
<evidence type="ECO:0000313" key="23">
    <source>
        <dbReference type="Proteomes" id="UP000185544"/>
    </source>
</evidence>
<evidence type="ECO:0000256" key="6">
    <source>
        <dbReference type="ARBA" id="ARBA00022692"/>
    </source>
</evidence>
<gene>
    <name evidence="22" type="ORF">BCY86_01175</name>
</gene>
<dbReference type="InterPro" id="IPR011759">
    <property type="entry name" value="Cyt_c_oxidase_su2_TM_dom"/>
</dbReference>
<evidence type="ECO:0000256" key="2">
    <source>
        <dbReference type="ARBA" id="ARBA00007866"/>
    </source>
</evidence>
<keyword evidence="11 15" id="KW-0408">Iron</keyword>
<dbReference type="STRING" id="1882918.BCY86_01175"/>
<organism evidence="22 23">
    <name type="scientific">Pajaroellobacter abortibovis</name>
    <dbReference type="NCBI Taxonomy" id="1882918"/>
    <lineage>
        <taxon>Bacteria</taxon>
        <taxon>Pseudomonadati</taxon>
        <taxon>Myxococcota</taxon>
        <taxon>Polyangia</taxon>
        <taxon>Polyangiales</taxon>
        <taxon>Polyangiaceae</taxon>
    </lineage>
</organism>
<keyword evidence="9 16" id="KW-0249">Electron transport</keyword>
<evidence type="ECO:0000256" key="11">
    <source>
        <dbReference type="ARBA" id="ARBA00023004"/>
    </source>
</evidence>
<dbReference type="GO" id="GO:0016491">
    <property type="term" value="F:oxidoreductase activity"/>
    <property type="evidence" value="ECO:0007669"/>
    <property type="project" value="InterPro"/>
</dbReference>
<dbReference type="Pfam" id="PF00116">
    <property type="entry name" value="COX2"/>
    <property type="match status" value="1"/>
</dbReference>
<keyword evidence="10 18" id="KW-1133">Transmembrane helix</keyword>
<evidence type="ECO:0000256" key="10">
    <source>
        <dbReference type="ARBA" id="ARBA00022989"/>
    </source>
</evidence>
<dbReference type="EMBL" id="CP016908">
    <property type="protein sequence ID" value="APS00822.1"/>
    <property type="molecule type" value="Genomic_DNA"/>
</dbReference>
<feature type="domain" description="Cytochrome c" evidence="21">
    <location>
        <begin position="216"/>
        <end position="311"/>
    </location>
</feature>
<evidence type="ECO:0000256" key="7">
    <source>
        <dbReference type="ARBA" id="ARBA00022723"/>
    </source>
</evidence>
<dbReference type="Pfam" id="PF00034">
    <property type="entry name" value="Cytochrom_C"/>
    <property type="match status" value="1"/>
</dbReference>
<keyword evidence="4 15" id="KW-0349">Heme</keyword>
<dbReference type="GO" id="GO:0020037">
    <property type="term" value="F:heme binding"/>
    <property type="evidence" value="ECO:0007669"/>
    <property type="project" value="InterPro"/>
</dbReference>
<dbReference type="RefSeq" id="WP_075277496.1">
    <property type="nucleotide sequence ID" value="NZ_CP016908.1"/>
</dbReference>
<evidence type="ECO:0000259" key="21">
    <source>
        <dbReference type="PROSITE" id="PS51007"/>
    </source>
</evidence>
<keyword evidence="12 17" id="KW-0186">Copper</keyword>
<dbReference type="InterPro" id="IPR002429">
    <property type="entry name" value="CcO_II-like_C"/>
</dbReference>
<protein>
    <recommendedName>
        <fullName evidence="17">Cytochrome c oxidase subunit 2</fullName>
        <ecNumber evidence="17">7.1.1.9</ecNumber>
    </recommendedName>
</protein>
<dbReference type="InterPro" id="IPR014222">
    <property type="entry name" value="Cyt_c_oxidase_su2"/>
</dbReference>
<dbReference type="PROSITE" id="PS51007">
    <property type="entry name" value="CYTC"/>
    <property type="match status" value="1"/>
</dbReference>
<keyword evidence="8" id="KW-1278">Translocase</keyword>
<dbReference type="GO" id="GO:0005507">
    <property type="term" value="F:copper ion binding"/>
    <property type="evidence" value="ECO:0007669"/>
    <property type="project" value="InterPro"/>
</dbReference>
<dbReference type="Gene3D" id="2.60.40.420">
    <property type="entry name" value="Cupredoxins - blue copper proteins"/>
    <property type="match status" value="1"/>
</dbReference>
<comment type="catalytic activity">
    <reaction evidence="17">
        <text>4 Fe(II)-[cytochrome c] + O2 + 8 H(+)(in) = 4 Fe(III)-[cytochrome c] + 2 H2O + 4 H(+)(out)</text>
        <dbReference type="Rhea" id="RHEA:11436"/>
        <dbReference type="Rhea" id="RHEA-COMP:10350"/>
        <dbReference type="Rhea" id="RHEA-COMP:14399"/>
        <dbReference type="ChEBI" id="CHEBI:15377"/>
        <dbReference type="ChEBI" id="CHEBI:15378"/>
        <dbReference type="ChEBI" id="CHEBI:15379"/>
        <dbReference type="ChEBI" id="CHEBI:29033"/>
        <dbReference type="ChEBI" id="CHEBI:29034"/>
        <dbReference type="EC" id="7.1.1.9"/>
    </reaction>
</comment>
<name>A0A1L6MZ70_9BACT</name>
<evidence type="ECO:0000256" key="14">
    <source>
        <dbReference type="ARBA" id="ARBA00024688"/>
    </source>
</evidence>
<dbReference type="PROSITE" id="PS50857">
    <property type="entry name" value="COX2_CUA"/>
    <property type="match status" value="1"/>
</dbReference>
<comment type="similarity">
    <text evidence="2 16">Belongs to the cytochrome c oxidase subunit 2 family.</text>
</comment>
<dbReference type="InterPro" id="IPR008972">
    <property type="entry name" value="Cupredoxin"/>
</dbReference>
<evidence type="ECO:0000313" key="22">
    <source>
        <dbReference type="EMBL" id="APS00822.1"/>
    </source>
</evidence>
<dbReference type="InterPro" id="IPR045187">
    <property type="entry name" value="CcO_II"/>
</dbReference>
<dbReference type="AlphaFoldDB" id="A0A1L6MZ70"/>
<dbReference type="KEGG" id="pabo:BCY86_01175"/>
<dbReference type="PROSITE" id="PS50999">
    <property type="entry name" value="COX2_TM"/>
    <property type="match status" value="1"/>
</dbReference>
<evidence type="ECO:0000256" key="15">
    <source>
        <dbReference type="PROSITE-ProRule" id="PRU00433"/>
    </source>
</evidence>
<evidence type="ECO:0000256" key="13">
    <source>
        <dbReference type="ARBA" id="ARBA00023136"/>
    </source>
</evidence>
<evidence type="ECO:0000259" key="20">
    <source>
        <dbReference type="PROSITE" id="PS50999"/>
    </source>
</evidence>
<comment type="cofactor">
    <cofactor evidence="17">
        <name>Cu cation</name>
        <dbReference type="ChEBI" id="CHEBI:23378"/>
    </cofactor>
    <text evidence="17">Binds a copper A center.</text>
</comment>
<dbReference type="GO" id="GO:0005886">
    <property type="term" value="C:plasma membrane"/>
    <property type="evidence" value="ECO:0007669"/>
    <property type="project" value="UniProtKB-SubCell"/>
</dbReference>
<dbReference type="SUPFAM" id="SSF46626">
    <property type="entry name" value="Cytochrome c"/>
    <property type="match status" value="1"/>
</dbReference>
<dbReference type="PANTHER" id="PTHR22888">
    <property type="entry name" value="CYTOCHROME C OXIDASE, SUBUNIT II"/>
    <property type="match status" value="1"/>
</dbReference>
<dbReference type="Gene3D" id="1.10.760.10">
    <property type="entry name" value="Cytochrome c-like domain"/>
    <property type="match status" value="1"/>
</dbReference>
<proteinExistence type="inferred from homology"/>
<feature type="domain" description="Cytochrome oxidase subunit II copper A binding" evidence="19">
    <location>
        <begin position="89"/>
        <end position="207"/>
    </location>
</feature>
<evidence type="ECO:0000256" key="16">
    <source>
        <dbReference type="RuleBase" id="RU000456"/>
    </source>
</evidence>
<dbReference type="Pfam" id="PF02790">
    <property type="entry name" value="COX2_TM"/>
    <property type="match status" value="1"/>
</dbReference>
<evidence type="ECO:0000256" key="9">
    <source>
        <dbReference type="ARBA" id="ARBA00022982"/>
    </source>
</evidence>
<evidence type="ECO:0000256" key="1">
    <source>
        <dbReference type="ARBA" id="ARBA00004141"/>
    </source>
</evidence>
<dbReference type="Proteomes" id="UP000185544">
    <property type="component" value="Chromosome"/>
</dbReference>
<evidence type="ECO:0000256" key="17">
    <source>
        <dbReference type="RuleBase" id="RU004024"/>
    </source>
</evidence>
<dbReference type="InterPro" id="IPR009056">
    <property type="entry name" value="Cyt_c-like_dom"/>
</dbReference>
<evidence type="ECO:0000256" key="4">
    <source>
        <dbReference type="ARBA" id="ARBA00022617"/>
    </source>
</evidence>
<dbReference type="InterPro" id="IPR036257">
    <property type="entry name" value="Cyt_c_oxidase_su2_TM_sf"/>
</dbReference>
<dbReference type="PANTHER" id="PTHR22888:SF9">
    <property type="entry name" value="CYTOCHROME C OXIDASE SUBUNIT 2"/>
    <property type="match status" value="1"/>
</dbReference>
<keyword evidence="5 16" id="KW-0679">Respiratory chain</keyword>
<keyword evidence="6 16" id="KW-0812">Transmembrane</keyword>